<dbReference type="InterPro" id="IPR001387">
    <property type="entry name" value="Cro/C1-type_HTH"/>
</dbReference>
<proteinExistence type="predicted"/>
<accession>A0A412N027</accession>
<dbReference type="Gene3D" id="3.30.2020.40">
    <property type="entry name" value="Uncharacterised protein PF10387, DUF2442"/>
    <property type="match status" value="1"/>
</dbReference>
<name>A0A412N027_9BACE</name>
<dbReference type="Proteomes" id="UP000285159">
    <property type="component" value="Unassembled WGS sequence"/>
</dbReference>
<dbReference type="CDD" id="cd00093">
    <property type="entry name" value="HTH_XRE"/>
    <property type="match status" value="1"/>
</dbReference>
<reference evidence="1 2" key="1">
    <citation type="submission" date="2018-08" db="EMBL/GenBank/DDBJ databases">
        <title>A genome reference for cultivated species of the human gut microbiota.</title>
        <authorList>
            <person name="Zou Y."/>
            <person name="Xue W."/>
            <person name="Luo G."/>
        </authorList>
    </citation>
    <scope>NUCLEOTIDE SEQUENCE [LARGE SCALE GENOMIC DNA]</scope>
    <source>
        <strain evidence="1 2">AF19-1AC</strain>
    </source>
</reference>
<dbReference type="InterPro" id="IPR018841">
    <property type="entry name" value="DUF2442"/>
</dbReference>
<dbReference type="AlphaFoldDB" id="A0A412N027"/>
<organism evidence="1 2">
    <name type="scientific">Bacteroides clarus</name>
    <dbReference type="NCBI Taxonomy" id="626929"/>
    <lineage>
        <taxon>Bacteria</taxon>
        <taxon>Pseudomonadati</taxon>
        <taxon>Bacteroidota</taxon>
        <taxon>Bacteroidia</taxon>
        <taxon>Bacteroidales</taxon>
        <taxon>Bacteroidaceae</taxon>
        <taxon>Bacteroides</taxon>
    </lineage>
</organism>
<evidence type="ECO:0000313" key="2">
    <source>
        <dbReference type="Proteomes" id="UP000285159"/>
    </source>
</evidence>
<comment type="caution">
    <text evidence="1">The sequence shown here is derived from an EMBL/GenBank/DDBJ whole genome shotgun (WGS) entry which is preliminary data.</text>
</comment>
<dbReference type="EMBL" id="QRWP01000012">
    <property type="protein sequence ID" value="RGT30772.1"/>
    <property type="molecule type" value="Genomic_DNA"/>
</dbReference>
<gene>
    <name evidence="1" type="ORF">DWX38_13645</name>
</gene>
<dbReference type="Pfam" id="PF10387">
    <property type="entry name" value="DUF2442"/>
    <property type="match status" value="1"/>
</dbReference>
<sequence length="147" mass="17101">MLPNIKKEVDMKIIKLWFENGRIYVTNDKEETLYQSLKFYPRLLVATDEQRAKYEFEPFGIHWDDIDEDMSYESFYYDDTKEPTPGIQDAFLSNPELNISAVARRMGIQQSLLASYIKGTKVPSPERKKLILDTIHDIGNSLLAVSF</sequence>
<evidence type="ECO:0000313" key="1">
    <source>
        <dbReference type="EMBL" id="RGT30772.1"/>
    </source>
</evidence>
<protein>
    <submittedName>
        <fullName evidence="1">DUF2442 domain-containing protein</fullName>
    </submittedName>
</protein>